<dbReference type="InterPro" id="IPR013083">
    <property type="entry name" value="Znf_RING/FYVE/PHD"/>
</dbReference>
<dbReference type="PANTHER" id="PTHR47168">
    <property type="entry name" value="RING ZINC FINGER DOMAIN SUPERFAMILY PROTEIN-RELATED"/>
    <property type="match status" value="1"/>
</dbReference>
<dbReference type="SUPFAM" id="SSF57850">
    <property type="entry name" value="RING/U-box"/>
    <property type="match status" value="1"/>
</dbReference>
<reference evidence="11" key="2">
    <citation type="submission" date="2023-02" db="EMBL/GenBank/DDBJ databases">
        <authorList>
            <person name="Swenson N.G."/>
            <person name="Wegrzyn J.L."/>
            <person name="Mcevoy S.L."/>
        </authorList>
    </citation>
    <scope>NUCLEOTIDE SEQUENCE</scope>
    <source>
        <strain evidence="11">91603</strain>
        <tissue evidence="11">Leaf</tissue>
    </source>
</reference>
<keyword evidence="12" id="KW-1185">Reference proteome</keyword>
<evidence type="ECO:0000259" key="10">
    <source>
        <dbReference type="PROSITE" id="PS50089"/>
    </source>
</evidence>
<evidence type="ECO:0000313" key="11">
    <source>
        <dbReference type="EMBL" id="KAI9192105.1"/>
    </source>
</evidence>
<dbReference type="AlphaFoldDB" id="A0AAD5NY83"/>
<dbReference type="Pfam" id="PF13639">
    <property type="entry name" value="zf-RING_2"/>
    <property type="match status" value="1"/>
</dbReference>
<protein>
    <recommendedName>
        <fullName evidence="10">RING-type domain-containing protein</fullName>
    </recommendedName>
</protein>
<feature type="compositionally biased region" description="Low complexity" evidence="9">
    <location>
        <begin position="78"/>
        <end position="97"/>
    </location>
</feature>
<comment type="caution">
    <text evidence="11">The sequence shown here is derived from an EMBL/GenBank/DDBJ whole genome shotgun (WGS) entry which is preliminary data.</text>
</comment>
<evidence type="ECO:0000256" key="8">
    <source>
        <dbReference type="PROSITE-ProRule" id="PRU00175"/>
    </source>
</evidence>
<dbReference type="GO" id="GO:0008270">
    <property type="term" value="F:zinc ion binding"/>
    <property type="evidence" value="ECO:0007669"/>
    <property type="project" value="UniProtKB-KW"/>
</dbReference>
<dbReference type="FunFam" id="3.30.40.10:FF:000388">
    <property type="entry name" value="Putative RING zinc finger domain superfamily protein"/>
    <property type="match status" value="1"/>
</dbReference>
<keyword evidence="6" id="KW-1133">Transmembrane helix</keyword>
<dbReference type="GO" id="GO:0016020">
    <property type="term" value="C:membrane"/>
    <property type="evidence" value="ECO:0007669"/>
    <property type="project" value="UniProtKB-SubCell"/>
</dbReference>
<dbReference type="InterPro" id="IPR001841">
    <property type="entry name" value="Znf_RING"/>
</dbReference>
<evidence type="ECO:0000256" key="7">
    <source>
        <dbReference type="ARBA" id="ARBA00023136"/>
    </source>
</evidence>
<keyword evidence="4 8" id="KW-0863">Zinc-finger</keyword>
<evidence type="ECO:0000256" key="3">
    <source>
        <dbReference type="ARBA" id="ARBA00022723"/>
    </source>
</evidence>
<accession>A0AAD5NY83</accession>
<evidence type="ECO:0000256" key="9">
    <source>
        <dbReference type="SAM" id="MobiDB-lite"/>
    </source>
</evidence>
<dbReference type="PANTHER" id="PTHR47168:SF1">
    <property type="entry name" value="OS02G0798600 PROTEIN"/>
    <property type="match status" value="1"/>
</dbReference>
<dbReference type="Gene3D" id="3.30.40.10">
    <property type="entry name" value="Zinc/RING finger domain, C3HC4 (zinc finger)"/>
    <property type="match status" value="1"/>
</dbReference>
<keyword evidence="3" id="KW-0479">Metal-binding</keyword>
<keyword evidence="5" id="KW-0862">Zinc</keyword>
<evidence type="ECO:0000256" key="2">
    <source>
        <dbReference type="ARBA" id="ARBA00022692"/>
    </source>
</evidence>
<gene>
    <name evidence="11" type="ORF">LWI28_018411</name>
</gene>
<evidence type="ECO:0000256" key="5">
    <source>
        <dbReference type="ARBA" id="ARBA00022833"/>
    </source>
</evidence>
<evidence type="ECO:0000256" key="1">
    <source>
        <dbReference type="ARBA" id="ARBA00004167"/>
    </source>
</evidence>
<organism evidence="11 12">
    <name type="scientific">Acer negundo</name>
    <name type="common">Box elder</name>
    <dbReference type="NCBI Taxonomy" id="4023"/>
    <lineage>
        <taxon>Eukaryota</taxon>
        <taxon>Viridiplantae</taxon>
        <taxon>Streptophyta</taxon>
        <taxon>Embryophyta</taxon>
        <taxon>Tracheophyta</taxon>
        <taxon>Spermatophyta</taxon>
        <taxon>Magnoliopsida</taxon>
        <taxon>eudicotyledons</taxon>
        <taxon>Gunneridae</taxon>
        <taxon>Pentapetalae</taxon>
        <taxon>rosids</taxon>
        <taxon>malvids</taxon>
        <taxon>Sapindales</taxon>
        <taxon>Sapindaceae</taxon>
        <taxon>Hippocastanoideae</taxon>
        <taxon>Acereae</taxon>
        <taxon>Acer</taxon>
    </lineage>
</organism>
<name>A0AAD5NY83_ACENE</name>
<dbReference type="Proteomes" id="UP001064489">
    <property type="component" value="Chromosome 6"/>
</dbReference>
<comment type="subcellular location">
    <subcellularLocation>
        <location evidence="1">Membrane</location>
        <topology evidence="1">Single-pass membrane protein</topology>
    </subcellularLocation>
</comment>
<dbReference type="InterPro" id="IPR051653">
    <property type="entry name" value="E3_ligase_sorting_rcpt"/>
</dbReference>
<dbReference type="EMBL" id="JAJSOW010000004">
    <property type="protein sequence ID" value="KAI9192105.1"/>
    <property type="molecule type" value="Genomic_DNA"/>
</dbReference>
<keyword evidence="7" id="KW-0472">Membrane</keyword>
<sequence length="457" mass="50391">MGSGSSRLGSGRTRVNRRSKFMSSLICGGSSSRAPVEMEDYLDENLMTSAEHSHPVINVVQNTQRGSSLISPARTQFTSSNTETGTSSGSSIAASEDTSAEGGMRNVETSNHGKCLADSKELVSPLLSMALTIQWTRVYLRFVTSQAVRPLKILEILVLMGCLLSLLQAKCLGFLVSNREQDRIDGSVLHVDVVSISSHILSSGSADTSSHASRRNSRRLFWDAFSRRSSRRLNDSPTIVFSTDDTNDLGSQDRWLLDFSSDFLDDGVGGDTGYLGSRIHSLNERRRHSRSEIWERLRAGLDDNRRTSFCPSGLHPDGTCSCESFVMSEESSTRAISRIVMLAEALFEVLDEIHRQPVSLSLSMVSLPAPESVVDSFPLKSHKKVDKAESGDDIEQCYICLAEYEEGDKIRVLPCHHEYHMSCVDKWLKEIHGVCPLCRGDVRQGATEASNSEIPSF</sequence>
<evidence type="ECO:0000313" key="12">
    <source>
        <dbReference type="Proteomes" id="UP001064489"/>
    </source>
</evidence>
<feature type="domain" description="RING-type" evidence="10">
    <location>
        <begin position="397"/>
        <end position="439"/>
    </location>
</feature>
<dbReference type="PROSITE" id="PS50089">
    <property type="entry name" value="ZF_RING_2"/>
    <property type="match status" value="1"/>
</dbReference>
<evidence type="ECO:0000256" key="6">
    <source>
        <dbReference type="ARBA" id="ARBA00022989"/>
    </source>
</evidence>
<feature type="region of interest" description="Disordered" evidence="9">
    <location>
        <begin position="70"/>
        <end position="111"/>
    </location>
</feature>
<proteinExistence type="predicted"/>
<evidence type="ECO:0000256" key="4">
    <source>
        <dbReference type="ARBA" id="ARBA00022771"/>
    </source>
</evidence>
<keyword evidence="2" id="KW-0812">Transmembrane</keyword>
<dbReference type="SMART" id="SM00184">
    <property type="entry name" value="RING"/>
    <property type="match status" value="1"/>
</dbReference>
<reference evidence="11" key="1">
    <citation type="journal article" date="2022" name="Plant J.">
        <title>Strategies of tolerance reflected in two North American maple genomes.</title>
        <authorList>
            <person name="McEvoy S.L."/>
            <person name="Sezen U.U."/>
            <person name="Trouern-Trend A."/>
            <person name="McMahon S.M."/>
            <person name="Schaberg P.G."/>
            <person name="Yang J."/>
            <person name="Wegrzyn J.L."/>
            <person name="Swenson N.G."/>
        </authorList>
    </citation>
    <scope>NUCLEOTIDE SEQUENCE</scope>
    <source>
        <strain evidence="11">91603</strain>
    </source>
</reference>